<feature type="non-terminal residue" evidence="2">
    <location>
        <position position="257"/>
    </location>
</feature>
<reference evidence="2 3" key="1">
    <citation type="submission" date="2020-06" db="EMBL/GenBank/DDBJ databases">
        <title>Transcriptomic and genomic resources for Thalictrum thalictroides and T. hernandezii: Facilitating candidate gene discovery in an emerging model plant lineage.</title>
        <authorList>
            <person name="Arias T."/>
            <person name="Riano-Pachon D.M."/>
            <person name="Di Stilio V.S."/>
        </authorList>
    </citation>
    <scope>NUCLEOTIDE SEQUENCE [LARGE SCALE GENOMIC DNA]</scope>
    <source>
        <strain evidence="3">cv. WT478/WT964</strain>
        <tissue evidence="2">Leaves</tissue>
    </source>
</reference>
<feature type="domain" description="RNase H type-1" evidence="1">
    <location>
        <begin position="149"/>
        <end position="257"/>
    </location>
</feature>
<evidence type="ECO:0000313" key="2">
    <source>
        <dbReference type="EMBL" id="KAF5194313.1"/>
    </source>
</evidence>
<dbReference type="InterPro" id="IPR053151">
    <property type="entry name" value="RNase_H-like"/>
</dbReference>
<dbReference type="CDD" id="cd06222">
    <property type="entry name" value="RNase_H_like"/>
    <property type="match status" value="1"/>
</dbReference>
<keyword evidence="3" id="KW-1185">Reference proteome</keyword>
<dbReference type="AlphaFoldDB" id="A0A7J6WBH2"/>
<dbReference type="Proteomes" id="UP000554482">
    <property type="component" value="Unassembled WGS sequence"/>
</dbReference>
<name>A0A7J6WBH2_THATH</name>
<dbReference type="EMBL" id="JABWDY010018903">
    <property type="protein sequence ID" value="KAF5194313.1"/>
    <property type="molecule type" value="Genomic_DNA"/>
</dbReference>
<evidence type="ECO:0000259" key="1">
    <source>
        <dbReference type="Pfam" id="PF13456"/>
    </source>
</evidence>
<comment type="caution">
    <text evidence="2">The sequence shown here is derived from an EMBL/GenBank/DDBJ whole genome shotgun (WGS) entry which is preliminary data.</text>
</comment>
<dbReference type="SUPFAM" id="SSF53098">
    <property type="entry name" value="Ribonuclease H-like"/>
    <property type="match status" value="1"/>
</dbReference>
<dbReference type="InterPro" id="IPR012337">
    <property type="entry name" value="RNaseH-like_sf"/>
</dbReference>
<protein>
    <recommendedName>
        <fullName evidence="1">RNase H type-1 domain-containing protein</fullName>
    </recommendedName>
</protein>
<dbReference type="OrthoDB" id="1752183at2759"/>
<dbReference type="Pfam" id="PF13456">
    <property type="entry name" value="RVT_3"/>
    <property type="match status" value="1"/>
</dbReference>
<dbReference type="GO" id="GO:0003676">
    <property type="term" value="F:nucleic acid binding"/>
    <property type="evidence" value="ECO:0007669"/>
    <property type="project" value="InterPro"/>
</dbReference>
<proteinExistence type="predicted"/>
<dbReference type="PANTHER" id="PTHR47723">
    <property type="entry name" value="OS05G0353850 PROTEIN"/>
    <property type="match status" value="1"/>
</dbReference>
<sequence>MWEESETEEHVFFHCTFSRSIWITLYKAAGYDRNMATTWEQEMAWVRTTSKGKGLTPDALKLTFNAFIYWTWKERNYRIFKAETRVVTHVAQLALRDVGTKLHSITWKMDLGPNRERLGDIGNIDIDIEERTEVTCTWERTGPDITILNTDGSLQGNIGRWAAVARDHSGLVLVAAKGRSIYNNIALIELQGLEKGLHMIKEAGIKKVYAQTDSTNVVSFLKTNKVPWEARHMFRRVKELINWLEEFSIVHVFREAN</sequence>
<accession>A0A7J6WBH2</accession>
<dbReference type="InterPro" id="IPR002156">
    <property type="entry name" value="RNaseH_domain"/>
</dbReference>
<dbReference type="InterPro" id="IPR036397">
    <property type="entry name" value="RNaseH_sf"/>
</dbReference>
<organism evidence="2 3">
    <name type="scientific">Thalictrum thalictroides</name>
    <name type="common">Rue-anemone</name>
    <name type="synonym">Anemone thalictroides</name>
    <dbReference type="NCBI Taxonomy" id="46969"/>
    <lineage>
        <taxon>Eukaryota</taxon>
        <taxon>Viridiplantae</taxon>
        <taxon>Streptophyta</taxon>
        <taxon>Embryophyta</taxon>
        <taxon>Tracheophyta</taxon>
        <taxon>Spermatophyta</taxon>
        <taxon>Magnoliopsida</taxon>
        <taxon>Ranunculales</taxon>
        <taxon>Ranunculaceae</taxon>
        <taxon>Thalictroideae</taxon>
        <taxon>Thalictrum</taxon>
    </lineage>
</organism>
<dbReference type="InterPro" id="IPR044730">
    <property type="entry name" value="RNase_H-like_dom_plant"/>
</dbReference>
<gene>
    <name evidence="2" type="ORF">FRX31_016100</name>
</gene>
<dbReference type="GO" id="GO:0004523">
    <property type="term" value="F:RNA-DNA hybrid ribonuclease activity"/>
    <property type="evidence" value="ECO:0007669"/>
    <property type="project" value="InterPro"/>
</dbReference>
<dbReference type="Gene3D" id="3.30.420.10">
    <property type="entry name" value="Ribonuclease H-like superfamily/Ribonuclease H"/>
    <property type="match status" value="1"/>
</dbReference>
<evidence type="ECO:0000313" key="3">
    <source>
        <dbReference type="Proteomes" id="UP000554482"/>
    </source>
</evidence>
<dbReference type="PANTHER" id="PTHR47723:SF19">
    <property type="entry name" value="POLYNUCLEOTIDYL TRANSFERASE, RIBONUCLEASE H-LIKE SUPERFAMILY PROTEIN"/>
    <property type="match status" value="1"/>
</dbReference>